<name>A0A164SUB0_9CRUS</name>
<evidence type="ECO:0000313" key="1">
    <source>
        <dbReference type="EMBL" id="KZS09949.1"/>
    </source>
</evidence>
<proteinExistence type="predicted"/>
<protein>
    <submittedName>
        <fullName evidence="1">Uncharacterized protein</fullName>
    </submittedName>
</protein>
<organism evidence="1 2">
    <name type="scientific">Daphnia magna</name>
    <dbReference type="NCBI Taxonomy" id="35525"/>
    <lineage>
        <taxon>Eukaryota</taxon>
        <taxon>Metazoa</taxon>
        <taxon>Ecdysozoa</taxon>
        <taxon>Arthropoda</taxon>
        <taxon>Crustacea</taxon>
        <taxon>Branchiopoda</taxon>
        <taxon>Diplostraca</taxon>
        <taxon>Cladocera</taxon>
        <taxon>Anomopoda</taxon>
        <taxon>Daphniidae</taxon>
        <taxon>Daphnia</taxon>
    </lineage>
</organism>
<gene>
    <name evidence="1" type="ORF">APZ42_025775</name>
</gene>
<dbReference type="AlphaFoldDB" id="A0A164SUB0"/>
<sequence>MASFFSPFPKALTRKKKGFQADGTTLSRLPSHFSANVFRDPRSVEHKNR</sequence>
<dbReference type="EMBL" id="LRGB01001937">
    <property type="protein sequence ID" value="KZS09949.1"/>
    <property type="molecule type" value="Genomic_DNA"/>
</dbReference>
<reference evidence="1 2" key="1">
    <citation type="submission" date="2016-03" db="EMBL/GenBank/DDBJ databases">
        <title>EvidentialGene: Evidence-directed Construction of Genes on Genomes.</title>
        <authorList>
            <person name="Gilbert D.G."/>
            <person name="Choi J.-H."/>
            <person name="Mockaitis K."/>
            <person name="Colbourne J."/>
            <person name="Pfrender M."/>
        </authorList>
    </citation>
    <scope>NUCLEOTIDE SEQUENCE [LARGE SCALE GENOMIC DNA]</scope>
    <source>
        <strain evidence="1 2">Xinb3</strain>
        <tissue evidence="1">Complete organism</tissue>
    </source>
</reference>
<keyword evidence="2" id="KW-1185">Reference proteome</keyword>
<dbReference type="Proteomes" id="UP000076858">
    <property type="component" value="Unassembled WGS sequence"/>
</dbReference>
<comment type="caution">
    <text evidence="1">The sequence shown here is derived from an EMBL/GenBank/DDBJ whole genome shotgun (WGS) entry which is preliminary data.</text>
</comment>
<evidence type="ECO:0000313" key="2">
    <source>
        <dbReference type="Proteomes" id="UP000076858"/>
    </source>
</evidence>
<accession>A0A164SUB0</accession>